<reference evidence="3 4" key="1">
    <citation type="submission" date="2024-03" db="EMBL/GenBank/DDBJ databases">
        <title>A high-quality draft genome sequence of Diaporthe vaccinii, a causative agent of upright dieback and viscid rot disease in cranberry plants.</title>
        <authorList>
            <person name="Sarrasin M."/>
            <person name="Lang B.F."/>
            <person name="Burger G."/>
        </authorList>
    </citation>
    <scope>NUCLEOTIDE SEQUENCE [LARGE SCALE GENOMIC DNA]</scope>
    <source>
        <strain evidence="3 4">IS7</strain>
    </source>
</reference>
<feature type="coiled-coil region" evidence="1">
    <location>
        <begin position="286"/>
        <end position="313"/>
    </location>
</feature>
<evidence type="ECO:0000256" key="2">
    <source>
        <dbReference type="SAM" id="MobiDB-lite"/>
    </source>
</evidence>
<dbReference type="PANTHER" id="PTHR18947">
    <property type="entry name" value="HOOK PROTEINS"/>
    <property type="match status" value="1"/>
</dbReference>
<evidence type="ECO:0000313" key="4">
    <source>
        <dbReference type="Proteomes" id="UP001600888"/>
    </source>
</evidence>
<accession>A0ABR4DWN9</accession>
<feature type="compositionally biased region" description="Basic residues" evidence="2">
    <location>
        <begin position="824"/>
        <end position="836"/>
    </location>
</feature>
<dbReference type="Proteomes" id="UP001600888">
    <property type="component" value="Unassembled WGS sequence"/>
</dbReference>
<dbReference type="PANTHER" id="PTHR18947:SF28">
    <property type="entry name" value="GIRDIN, ISOFORM A"/>
    <property type="match status" value="1"/>
</dbReference>
<feature type="compositionally biased region" description="Low complexity" evidence="2">
    <location>
        <begin position="867"/>
        <end position="878"/>
    </location>
</feature>
<keyword evidence="1" id="KW-0175">Coiled coil</keyword>
<proteinExistence type="predicted"/>
<feature type="coiled-coil region" evidence="1">
    <location>
        <begin position="412"/>
        <end position="467"/>
    </location>
</feature>
<organism evidence="3 4">
    <name type="scientific">Diaporthe vaccinii</name>
    <dbReference type="NCBI Taxonomy" id="105482"/>
    <lineage>
        <taxon>Eukaryota</taxon>
        <taxon>Fungi</taxon>
        <taxon>Dikarya</taxon>
        <taxon>Ascomycota</taxon>
        <taxon>Pezizomycotina</taxon>
        <taxon>Sordariomycetes</taxon>
        <taxon>Sordariomycetidae</taxon>
        <taxon>Diaporthales</taxon>
        <taxon>Diaporthaceae</taxon>
        <taxon>Diaporthe</taxon>
        <taxon>Diaporthe eres species complex</taxon>
    </lineage>
</organism>
<feature type="region of interest" description="Disordered" evidence="2">
    <location>
        <begin position="816"/>
        <end position="884"/>
    </location>
</feature>
<comment type="caution">
    <text evidence="3">The sequence shown here is derived from an EMBL/GenBank/DDBJ whole genome shotgun (WGS) entry which is preliminary data.</text>
</comment>
<sequence>MPAEQDPNRAVDAFVGAIRNLASDDNYKMIADVFRDAQKLKTENTRLVSSSRDVLEEYRKFRNELEAKEAKLMDEKAQLQQDIDKKDAQVQELEKTNTKLDVKFQKSRRKLDEESQKCLELAEKMNDLETTASNLKASLDDRAKLTTTLEGTRSKMDAEIAEAKESLESRNAEFVVLEAAKTEVEAQLAEARTSLEAKAKQLEAVEQAKSTVDAQLAAADIKLEDKTKEIMELTASKEKVAEELAEAHGELLEKSKQLEDFSVMKSSLETKLSELVSKTDSHAQELDDVSQAKTRLESAIADAKAALEDKTMETEELALQVAESKINYDNKAAQVQSLTSQLADVNGKLEAGSQELKELFEVKAAVDLELKESTAQLEVERGLKMAAQDGLKAATDNLQKEADKTSILLDEVAHLRQTISDRNHEVEKLKETAVQGNDDLSQAQSSLEKLENVIQGLERDLKTKTDMLDKIDTYQVQLEHEPEETYVEILDTIWVSILDLCETHFSQDLDPAVLRDPSCWANLRAADHLRHQAVRLPLPRSNTPAAKQMRIAAVLAALSRSLARHVFRPTWAFEGGAGADADAALGKLLRGIEAASPDQERHLRGALLAAAAAVHPTRGGEGEGDKGQVRGEHGASSRRRAAAVVREVTFLVQHLLSALQYGAFREGLEACVALACERWAEVQGAAMKIEPYFGPPYDDFDWQVLMLPEKLGDESLGSGGGSTIGLDAGSETIGGSPRGPPPAAAEDVVVSPSFSSPPPSSAARDDDASTIAESIRSVVDPADIMMVLWPTMCAVEGGELVSITQGLVMAKEQATAAFEEEGRRRRRPQTNSKRARSMSQSRNSATGNPHSGKAVLAQAKKEHDASAGRGSRNGSRNGPLAAVD</sequence>
<evidence type="ECO:0008006" key="5">
    <source>
        <dbReference type="Google" id="ProtNLM"/>
    </source>
</evidence>
<name>A0ABR4DWN9_9PEZI</name>
<feature type="region of interest" description="Disordered" evidence="2">
    <location>
        <begin position="716"/>
        <end position="769"/>
    </location>
</feature>
<keyword evidence="4" id="KW-1185">Reference proteome</keyword>
<dbReference type="SUPFAM" id="SSF90257">
    <property type="entry name" value="Myosin rod fragments"/>
    <property type="match status" value="2"/>
</dbReference>
<feature type="compositionally biased region" description="Polar residues" evidence="2">
    <location>
        <begin position="837"/>
        <end position="849"/>
    </location>
</feature>
<protein>
    <recommendedName>
        <fullName evidence="5">Mei5 protein</fullName>
    </recommendedName>
</protein>
<feature type="coiled-coil region" evidence="1">
    <location>
        <begin position="51"/>
        <end position="250"/>
    </location>
</feature>
<feature type="compositionally biased region" description="Low complexity" evidence="2">
    <location>
        <begin position="744"/>
        <end position="754"/>
    </location>
</feature>
<evidence type="ECO:0000313" key="3">
    <source>
        <dbReference type="EMBL" id="KAL2274778.1"/>
    </source>
</evidence>
<gene>
    <name evidence="3" type="ORF">FJTKL_02755</name>
</gene>
<evidence type="ECO:0000256" key="1">
    <source>
        <dbReference type="SAM" id="Coils"/>
    </source>
</evidence>
<feature type="compositionally biased region" description="Basic and acidic residues" evidence="2">
    <location>
        <begin position="618"/>
        <end position="635"/>
    </location>
</feature>
<dbReference type="EMBL" id="JBAWTH010000149">
    <property type="protein sequence ID" value="KAL2274778.1"/>
    <property type="molecule type" value="Genomic_DNA"/>
</dbReference>
<feature type="region of interest" description="Disordered" evidence="2">
    <location>
        <begin position="615"/>
        <end position="635"/>
    </location>
</feature>